<gene>
    <name evidence="6" type="primary">hslO</name>
    <name evidence="10" type="ORF">GHO30_08530</name>
    <name evidence="8" type="ORF">GHO37_06790</name>
    <name evidence="9" type="ORF">GHO39_10315</name>
    <name evidence="7" type="ORF">GHO40_00870</name>
</gene>
<evidence type="ECO:0000313" key="7">
    <source>
        <dbReference type="EMBL" id="MQT45296.1"/>
    </source>
</evidence>
<keyword evidence="1 6" id="KW-0963">Cytoplasm</keyword>
<comment type="PTM">
    <text evidence="6">Under oxidizing conditions two disulfide bonds are formed involving the reactive cysteines. Under reducing conditions zinc is bound to the reactive cysteines and the protein is inactive.</text>
</comment>
<keyword evidence="5 6" id="KW-0676">Redox-active center</keyword>
<evidence type="ECO:0000256" key="6">
    <source>
        <dbReference type="HAMAP-Rule" id="MF_00117"/>
    </source>
</evidence>
<dbReference type="EMBL" id="WIWF01000018">
    <property type="protein sequence ID" value="MQT74008.1"/>
    <property type="molecule type" value="Genomic_DNA"/>
</dbReference>
<dbReference type="Gene3D" id="3.90.1280.10">
    <property type="entry name" value="HSP33 redox switch-like"/>
    <property type="match status" value="1"/>
</dbReference>
<dbReference type="EMBL" id="WIWJ01000001">
    <property type="protein sequence ID" value="MQT45296.1"/>
    <property type="molecule type" value="Genomic_DNA"/>
</dbReference>
<dbReference type="NCBIfam" id="NF001033">
    <property type="entry name" value="PRK00114.1"/>
    <property type="match status" value="1"/>
</dbReference>
<dbReference type="CDD" id="cd00498">
    <property type="entry name" value="Hsp33"/>
    <property type="match status" value="1"/>
</dbReference>
<accession>A0A6A7YJ75</accession>
<dbReference type="Proteomes" id="UP000447574">
    <property type="component" value="Unassembled WGS sequence"/>
</dbReference>
<evidence type="ECO:0000313" key="12">
    <source>
        <dbReference type="Proteomes" id="UP000447574"/>
    </source>
</evidence>
<dbReference type="AlphaFoldDB" id="A0A6A7YJ75"/>
<evidence type="ECO:0000256" key="2">
    <source>
        <dbReference type="ARBA" id="ARBA00022833"/>
    </source>
</evidence>
<dbReference type="PANTHER" id="PTHR30111">
    <property type="entry name" value="33 KDA CHAPERONIN"/>
    <property type="match status" value="1"/>
</dbReference>
<dbReference type="Proteomes" id="UP000441404">
    <property type="component" value="Unassembled WGS sequence"/>
</dbReference>
<dbReference type="PIRSF" id="PIRSF005261">
    <property type="entry name" value="Heat_shock_Hsp33"/>
    <property type="match status" value="1"/>
</dbReference>
<dbReference type="EMBL" id="WIVX01000030">
    <property type="protein sequence ID" value="MQU31446.1"/>
    <property type="molecule type" value="Genomic_DNA"/>
</dbReference>
<dbReference type="Pfam" id="PF01430">
    <property type="entry name" value="HSP33"/>
    <property type="match status" value="1"/>
</dbReference>
<evidence type="ECO:0000313" key="8">
    <source>
        <dbReference type="EMBL" id="MQT74008.1"/>
    </source>
</evidence>
<evidence type="ECO:0000256" key="5">
    <source>
        <dbReference type="ARBA" id="ARBA00023284"/>
    </source>
</evidence>
<dbReference type="SUPFAM" id="SSF118352">
    <property type="entry name" value="HSP33 redox switch-like"/>
    <property type="match status" value="1"/>
</dbReference>
<evidence type="ECO:0000256" key="1">
    <source>
        <dbReference type="ARBA" id="ARBA00022490"/>
    </source>
</evidence>
<protein>
    <recommendedName>
        <fullName evidence="6">33 kDa chaperonin</fullName>
    </recommendedName>
    <alternativeName>
        <fullName evidence="6">Heat shock protein 33 homolog</fullName>
        <shortName evidence="6">HSP33</shortName>
    </alternativeName>
</protein>
<comment type="caution">
    <text evidence="7">The sequence shown here is derived from an EMBL/GenBank/DDBJ whole genome shotgun (WGS) entry which is preliminary data.</text>
</comment>
<dbReference type="Gene3D" id="1.10.287.480">
    <property type="entry name" value="helix hairpin bin"/>
    <property type="match status" value="1"/>
</dbReference>
<evidence type="ECO:0000313" key="10">
    <source>
        <dbReference type="EMBL" id="MQU31446.1"/>
    </source>
</evidence>
<keyword evidence="4 6" id="KW-0143">Chaperone</keyword>
<reference evidence="11 12" key="1">
    <citation type="submission" date="2019-10" db="EMBL/GenBank/DDBJ databases">
        <title>Evaluation of single-gene subtyping targets for Pseudomonas.</title>
        <authorList>
            <person name="Reichler S.J."/>
            <person name="Orsi R.H."/>
            <person name="Wiedmann M."/>
            <person name="Martin N.H."/>
            <person name="Murphy S.I."/>
        </authorList>
    </citation>
    <scope>NUCLEOTIDE SEQUENCE [LARGE SCALE GENOMIC DNA]</scope>
    <source>
        <strain evidence="10 13">FSL R10-2107</strain>
        <strain evidence="8 12">FSL R10-2932</strain>
        <strain evidence="9 14">FSL R10-3254</strain>
        <strain evidence="7 11">FSL R10-3257</strain>
    </source>
</reference>
<dbReference type="EMBL" id="WIWI01000023">
    <property type="protein sequence ID" value="MQT89523.1"/>
    <property type="molecule type" value="Genomic_DNA"/>
</dbReference>
<comment type="similarity">
    <text evidence="6">Belongs to the HSP33 family.</text>
</comment>
<dbReference type="Proteomes" id="UP000489190">
    <property type="component" value="Unassembled WGS sequence"/>
</dbReference>
<organism evidence="7 11">
    <name type="scientific">Pseudomonas helleri</name>
    <dbReference type="NCBI Taxonomy" id="1608996"/>
    <lineage>
        <taxon>Bacteria</taxon>
        <taxon>Pseudomonadati</taxon>
        <taxon>Pseudomonadota</taxon>
        <taxon>Gammaproteobacteria</taxon>
        <taxon>Pseudomonadales</taxon>
        <taxon>Pseudomonadaceae</taxon>
        <taxon>Pseudomonas</taxon>
    </lineage>
</organism>
<feature type="disulfide bond" description="Redox-active" evidence="6">
    <location>
        <begin position="273"/>
        <end position="276"/>
    </location>
</feature>
<evidence type="ECO:0000256" key="4">
    <source>
        <dbReference type="ARBA" id="ARBA00023186"/>
    </source>
</evidence>
<evidence type="ECO:0000313" key="11">
    <source>
        <dbReference type="Proteomes" id="UP000441404"/>
    </source>
</evidence>
<dbReference type="Gene3D" id="3.55.30.10">
    <property type="entry name" value="Hsp33 domain"/>
    <property type="match status" value="1"/>
</dbReference>
<comment type="subcellular location">
    <subcellularLocation>
        <location evidence="6">Cytoplasm</location>
    </subcellularLocation>
</comment>
<keyword evidence="3 6" id="KW-1015">Disulfide bond</keyword>
<evidence type="ECO:0000313" key="14">
    <source>
        <dbReference type="Proteomes" id="UP000489190"/>
    </source>
</evidence>
<comment type="function">
    <text evidence="6">Redox regulated molecular chaperone. Protects both thermally unfolding and oxidatively damaged proteins from irreversible aggregation. Plays an important role in the bacterial defense system toward oxidative stress.</text>
</comment>
<dbReference type="SUPFAM" id="SSF64397">
    <property type="entry name" value="Hsp33 domain"/>
    <property type="match status" value="1"/>
</dbReference>
<name>A0A6A7YJ75_9PSED</name>
<evidence type="ECO:0000313" key="9">
    <source>
        <dbReference type="EMBL" id="MQT89523.1"/>
    </source>
</evidence>
<dbReference type="InterPro" id="IPR016153">
    <property type="entry name" value="Heat_shock_Hsp33_N"/>
</dbReference>
<proteinExistence type="inferred from homology"/>
<dbReference type="RefSeq" id="WP_048386435.1">
    <property type="nucleotide sequence ID" value="NZ_JBQDTL010000010.1"/>
</dbReference>
<dbReference type="GO" id="GO:0042026">
    <property type="term" value="P:protein refolding"/>
    <property type="evidence" value="ECO:0007669"/>
    <property type="project" value="TreeGrafter"/>
</dbReference>
<dbReference type="Proteomes" id="UP000470186">
    <property type="component" value="Unassembled WGS sequence"/>
</dbReference>
<sequence>MSDLLKTDHPKDATQRFMFDTCDARGELVSLEHSYAEVLAKHNYPEPVQQLLGELMAAAALLVGNQKNDGLLSLQARSEGPVPLLTIECTSEREIRGLARFDPEQIAPDATLADLLPDGLLAITVVPKVGERSQGFVDLDGDTLADCFTNYFVMSQQVPTRFWLKADGLRARGMFLQQLPVDVIDDEDERADKWKELLMLGDTLKAEELMGLDNETILHRLYHEETVRVFDSEALEFKCSCSRERSGNALTSLGHEDALNLVAEHGGHIEIDCQFCNAQYLFDAADVDQLFSGAGVQSPSNTHH</sequence>
<dbReference type="InterPro" id="IPR023212">
    <property type="entry name" value="Hsp33_helix_hairpin_bin_dom_sf"/>
</dbReference>
<dbReference type="GO" id="GO:0005737">
    <property type="term" value="C:cytoplasm"/>
    <property type="evidence" value="ECO:0007669"/>
    <property type="project" value="UniProtKB-SubCell"/>
</dbReference>
<keyword evidence="13" id="KW-1185">Reference proteome</keyword>
<evidence type="ECO:0000313" key="13">
    <source>
        <dbReference type="Proteomes" id="UP000470186"/>
    </source>
</evidence>
<dbReference type="GO" id="GO:0051082">
    <property type="term" value="F:unfolded protein binding"/>
    <property type="evidence" value="ECO:0007669"/>
    <property type="project" value="UniProtKB-UniRule"/>
</dbReference>
<dbReference type="HAMAP" id="MF_00117">
    <property type="entry name" value="HslO"/>
    <property type="match status" value="1"/>
</dbReference>
<evidence type="ECO:0000256" key="3">
    <source>
        <dbReference type="ARBA" id="ARBA00023157"/>
    </source>
</evidence>
<feature type="disulfide bond" description="Redox-active" evidence="6">
    <location>
        <begin position="239"/>
        <end position="241"/>
    </location>
</feature>
<dbReference type="InterPro" id="IPR000397">
    <property type="entry name" value="Heat_shock_Hsp33"/>
</dbReference>
<keyword evidence="2 6" id="KW-0862">Zinc</keyword>
<dbReference type="PANTHER" id="PTHR30111:SF1">
    <property type="entry name" value="33 KDA CHAPERONIN"/>
    <property type="match status" value="1"/>
</dbReference>
<dbReference type="InterPro" id="IPR016154">
    <property type="entry name" value="Heat_shock_Hsp33_C"/>
</dbReference>
<dbReference type="GO" id="GO:0044183">
    <property type="term" value="F:protein folding chaperone"/>
    <property type="evidence" value="ECO:0007669"/>
    <property type="project" value="TreeGrafter"/>
</dbReference>